<evidence type="ECO:0000313" key="4">
    <source>
        <dbReference type="EMBL" id="QRW24627.1"/>
    </source>
</evidence>
<dbReference type="GeneID" id="67033817"/>
<gene>
    <name evidence="4" type="ORF">RhiXN_11539</name>
</gene>
<keyword evidence="1" id="KW-0479">Metal-binding</keyword>
<dbReference type="AlphaFoldDB" id="A0A8H8T1D4"/>
<dbReference type="RefSeq" id="XP_043184864.1">
    <property type="nucleotide sequence ID" value="XM_043331354.1"/>
</dbReference>
<keyword evidence="1" id="KW-0863">Zinc-finger</keyword>
<organism evidence="4 5">
    <name type="scientific">Rhizoctonia solani</name>
    <dbReference type="NCBI Taxonomy" id="456999"/>
    <lineage>
        <taxon>Eukaryota</taxon>
        <taxon>Fungi</taxon>
        <taxon>Dikarya</taxon>
        <taxon>Basidiomycota</taxon>
        <taxon>Agaricomycotina</taxon>
        <taxon>Agaricomycetes</taxon>
        <taxon>Cantharellales</taxon>
        <taxon>Ceratobasidiaceae</taxon>
        <taxon>Rhizoctonia</taxon>
    </lineage>
</organism>
<keyword evidence="1" id="KW-0862">Zinc</keyword>
<dbReference type="SUPFAM" id="SSF57667">
    <property type="entry name" value="beta-beta-alpha zinc fingers"/>
    <property type="match status" value="1"/>
</dbReference>
<feature type="compositionally biased region" description="Basic and acidic residues" evidence="2">
    <location>
        <begin position="253"/>
        <end position="267"/>
    </location>
</feature>
<feature type="compositionally biased region" description="Polar residues" evidence="2">
    <location>
        <begin position="22"/>
        <end position="33"/>
    </location>
</feature>
<dbReference type="Pfam" id="PF00096">
    <property type="entry name" value="zf-C2H2"/>
    <property type="match status" value="1"/>
</dbReference>
<evidence type="ECO:0000259" key="3">
    <source>
        <dbReference type="PROSITE" id="PS50157"/>
    </source>
</evidence>
<evidence type="ECO:0000256" key="2">
    <source>
        <dbReference type="SAM" id="MobiDB-lite"/>
    </source>
</evidence>
<reference evidence="4" key="1">
    <citation type="submission" date="2020-05" db="EMBL/GenBank/DDBJ databases">
        <title>Evolutionary and genomic comparisons of hybrid uninucleate and nonhybrid Rhizoctonia fungi.</title>
        <authorList>
            <person name="Li C."/>
            <person name="Chen X."/>
        </authorList>
    </citation>
    <scope>NUCLEOTIDE SEQUENCE</scope>
    <source>
        <strain evidence="4">AG-1 IA</strain>
    </source>
</reference>
<dbReference type="InterPro" id="IPR013087">
    <property type="entry name" value="Znf_C2H2_type"/>
</dbReference>
<feature type="region of interest" description="Disordered" evidence="2">
    <location>
        <begin position="253"/>
        <end position="308"/>
    </location>
</feature>
<dbReference type="GO" id="GO:0008270">
    <property type="term" value="F:zinc ion binding"/>
    <property type="evidence" value="ECO:0007669"/>
    <property type="project" value="UniProtKB-KW"/>
</dbReference>
<dbReference type="Gene3D" id="3.30.160.60">
    <property type="entry name" value="Classic Zinc Finger"/>
    <property type="match status" value="1"/>
</dbReference>
<evidence type="ECO:0000313" key="5">
    <source>
        <dbReference type="Proteomes" id="UP000650533"/>
    </source>
</evidence>
<dbReference type="KEGG" id="rsx:RhiXN_11539"/>
<protein>
    <submittedName>
        <fullName evidence="4">C2H2 zinc finger</fullName>
    </submittedName>
</protein>
<dbReference type="InterPro" id="IPR036236">
    <property type="entry name" value="Znf_C2H2_sf"/>
</dbReference>
<proteinExistence type="predicted"/>
<feature type="compositionally biased region" description="Basic and acidic residues" evidence="2">
    <location>
        <begin position="11"/>
        <end position="20"/>
    </location>
</feature>
<dbReference type="Proteomes" id="UP000650533">
    <property type="component" value="Chromosome 12"/>
</dbReference>
<dbReference type="EMBL" id="CP059669">
    <property type="protein sequence ID" value="QRW24627.1"/>
    <property type="molecule type" value="Genomic_DNA"/>
</dbReference>
<evidence type="ECO:0000256" key="1">
    <source>
        <dbReference type="PROSITE-ProRule" id="PRU00042"/>
    </source>
</evidence>
<feature type="domain" description="C2H2-type" evidence="3">
    <location>
        <begin position="215"/>
        <end position="242"/>
    </location>
</feature>
<dbReference type="PROSITE" id="PS50157">
    <property type="entry name" value="ZINC_FINGER_C2H2_2"/>
    <property type="match status" value="1"/>
</dbReference>
<accession>A0A8H8T1D4</accession>
<feature type="region of interest" description="Disordered" evidence="2">
    <location>
        <begin position="1"/>
        <end position="143"/>
    </location>
</feature>
<feature type="compositionally biased region" description="Low complexity" evidence="2">
    <location>
        <begin position="289"/>
        <end position="308"/>
    </location>
</feature>
<sequence length="308" mass="34359">MASSSQGLSADHNEPGKDTDSETTNVDTGQTSEKLLGKRRARESPGASNLQIQEEDSLSDRDADWEPEDIEISISPPGSASKFVRLASEPDDRSQHSQSSPGPSPGPSMIRGVRGAVALRHRRTPRTRSSGREGSSGEYDSLPNEAPNFSCRWVPLQFPEQEPCKETCTRLSDLRRHQRPHFEIDLSYAKEKLDEVAVSKAQAALDRCAGRGQSYACEVCGKVYSRLDAVARHRQQPQGKYCNIMYKKMRAEEKARAKESQGLEQRLRVQKGKMKRRLSESQKKTNKRNSMMTSTNMNTNTNTNTSKG</sequence>
<name>A0A8H8T1D4_9AGAM</name>